<evidence type="ECO:0000256" key="9">
    <source>
        <dbReference type="ARBA" id="ARBA00022777"/>
    </source>
</evidence>
<evidence type="ECO:0000256" key="2">
    <source>
        <dbReference type="ARBA" id="ARBA00004651"/>
    </source>
</evidence>
<dbReference type="InterPro" id="IPR003594">
    <property type="entry name" value="HATPase_dom"/>
</dbReference>
<comment type="caution">
    <text evidence="23">The sequence shown here is derived from an EMBL/GenBank/DDBJ whole genome shotgun (WGS) entry which is preliminary data.</text>
</comment>
<dbReference type="SMART" id="SM00388">
    <property type="entry name" value="HisKA"/>
    <property type="match status" value="1"/>
</dbReference>
<dbReference type="Pfam" id="PF01627">
    <property type="entry name" value="Hpt"/>
    <property type="match status" value="1"/>
</dbReference>
<accession>A0A9X1Y8Q3</accession>
<dbReference type="InterPro" id="IPR001789">
    <property type="entry name" value="Sig_transdc_resp-reg_receiver"/>
</dbReference>
<dbReference type="GO" id="GO:0000155">
    <property type="term" value="F:phosphorelay sensor kinase activity"/>
    <property type="evidence" value="ECO:0007669"/>
    <property type="project" value="InterPro"/>
</dbReference>
<dbReference type="Gene3D" id="1.20.120.160">
    <property type="entry name" value="HPT domain"/>
    <property type="match status" value="1"/>
</dbReference>
<evidence type="ECO:0000259" key="20">
    <source>
        <dbReference type="PROSITE" id="PS50109"/>
    </source>
</evidence>
<dbReference type="SUPFAM" id="SSF52172">
    <property type="entry name" value="CheY-like"/>
    <property type="match status" value="1"/>
</dbReference>
<keyword evidence="8" id="KW-0547">Nucleotide-binding</keyword>
<dbReference type="InterPro" id="IPR036890">
    <property type="entry name" value="HATPase_C_sf"/>
</dbReference>
<name>A0A9X1Y8Q3_9PROT</name>
<dbReference type="PROSITE" id="PS50110">
    <property type="entry name" value="RESPONSE_REGULATORY"/>
    <property type="match status" value="1"/>
</dbReference>
<dbReference type="EMBL" id="JALPRX010000050">
    <property type="protein sequence ID" value="MCK8785167.1"/>
    <property type="molecule type" value="Genomic_DNA"/>
</dbReference>
<feature type="domain" description="Histidine kinase" evidence="20">
    <location>
        <begin position="903"/>
        <end position="1123"/>
    </location>
</feature>
<dbReference type="Pfam" id="PF02518">
    <property type="entry name" value="HATPase_c"/>
    <property type="match status" value="1"/>
</dbReference>
<dbReference type="InterPro" id="IPR036097">
    <property type="entry name" value="HisK_dim/P_sf"/>
</dbReference>
<dbReference type="InterPro" id="IPR004358">
    <property type="entry name" value="Sig_transdc_His_kin-like_C"/>
</dbReference>
<dbReference type="InterPro" id="IPR035965">
    <property type="entry name" value="PAS-like_dom_sf"/>
</dbReference>
<dbReference type="Gene3D" id="3.40.50.2300">
    <property type="match status" value="1"/>
</dbReference>
<dbReference type="RefSeq" id="WP_248667287.1">
    <property type="nucleotide sequence ID" value="NZ_JALPRX010000050.1"/>
</dbReference>
<dbReference type="PROSITE" id="PS50894">
    <property type="entry name" value="HPT"/>
    <property type="match status" value="1"/>
</dbReference>
<comment type="catalytic activity">
    <reaction evidence="1">
        <text>ATP + protein L-histidine = ADP + protein N-phospho-L-histidine.</text>
        <dbReference type="EC" id="2.7.13.3"/>
    </reaction>
</comment>
<evidence type="ECO:0000256" key="16">
    <source>
        <dbReference type="PROSITE-ProRule" id="PRU00110"/>
    </source>
</evidence>
<dbReference type="GO" id="GO:0005524">
    <property type="term" value="F:ATP binding"/>
    <property type="evidence" value="ECO:0007669"/>
    <property type="project" value="UniProtKB-KW"/>
</dbReference>
<dbReference type="Pfam" id="PF00512">
    <property type="entry name" value="HisKA"/>
    <property type="match status" value="1"/>
</dbReference>
<keyword evidence="13" id="KW-0472">Membrane</keyword>
<keyword evidence="10" id="KW-0067">ATP-binding</keyword>
<reference evidence="23" key="1">
    <citation type="submission" date="2022-04" db="EMBL/GenBank/DDBJ databases">
        <title>Roseomonas acroporae sp. nov., isolated from coral Acropora digitifera.</title>
        <authorList>
            <person name="Sun H."/>
        </authorList>
    </citation>
    <scope>NUCLEOTIDE SEQUENCE</scope>
    <source>
        <strain evidence="23">NAR14</strain>
    </source>
</reference>
<dbReference type="PROSITE" id="PS50109">
    <property type="entry name" value="HIS_KIN"/>
    <property type="match status" value="1"/>
</dbReference>
<evidence type="ECO:0000256" key="10">
    <source>
        <dbReference type="ARBA" id="ARBA00022840"/>
    </source>
</evidence>
<feature type="domain" description="Response regulatory" evidence="21">
    <location>
        <begin position="1147"/>
        <end position="1269"/>
    </location>
</feature>
<comment type="subcellular location">
    <subcellularLocation>
        <location evidence="2">Cell membrane</location>
        <topology evidence="2">Multi-pass membrane protein</topology>
    </subcellularLocation>
</comment>
<dbReference type="InterPro" id="IPR000014">
    <property type="entry name" value="PAS"/>
</dbReference>
<evidence type="ECO:0000313" key="24">
    <source>
        <dbReference type="Proteomes" id="UP001139516"/>
    </source>
</evidence>
<keyword evidence="9" id="KW-0418">Kinase</keyword>
<dbReference type="InterPro" id="IPR011006">
    <property type="entry name" value="CheY-like_superfamily"/>
</dbReference>
<evidence type="ECO:0000256" key="19">
    <source>
        <dbReference type="SAM" id="MobiDB-lite"/>
    </source>
</evidence>
<dbReference type="InterPro" id="IPR008207">
    <property type="entry name" value="Sig_transdc_His_kin_Hpt_dom"/>
</dbReference>
<evidence type="ECO:0000256" key="12">
    <source>
        <dbReference type="ARBA" id="ARBA00023012"/>
    </source>
</evidence>
<dbReference type="Proteomes" id="UP001139516">
    <property type="component" value="Unassembled WGS sequence"/>
</dbReference>
<dbReference type="PANTHER" id="PTHR45339">
    <property type="entry name" value="HYBRID SIGNAL TRANSDUCTION HISTIDINE KINASE J"/>
    <property type="match status" value="1"/>
</dbReference>
<evidence type="ECO:0000256" key="6">
    <source>
        <dbReference type="ARBA" id="ARBA00022679"/>
    </source>
</evidence>
<comment type="subunit">
    <text evidence="14">At low DSF concentrations, interacts with RpfF.</text>
</comment>
<dbReference type="Gene3D" id="3.30.565.10">
    <property type="entry name" value="Histidine kinase-like ATPase, C-terminal domain"/>
    <property type="match status" value="1"/>
</dbReference>
<evidence type="ECO:0000259" key="22">
    <source>
        <dbReference type="PROSITE" id="PS50894"/>
    </source>
</evidence>
<evidence type="ECO:0000256" key="8">
    <source>
        <dbReference type="ARBA" id="ARBA00022741"/>
    </source>
</evidence>
<keyword evidence="24" id="KW-1185">Reference proteome</keyword>
<feature type="modified residue" description="Phosphohistidine" evidence="16">
    <location>
        <position position="1342"/>
    </location>
</feature>
<evidence type="ECO:0000256" key="15">
    <source>
        <dbReference type="ARBA" id="ARBA00068150"/>
    </source>
</evidence>
<keyword evidence="4" id="KW-1003">Cell membrane</keyword>
<evidence type="ECO:0000259" key="21">
    <source>
        <dbReference type="PROSITE" id="PS50110"/>
    </source>
</evidence>
<evidence type="ECO:0000256" key="14">
    <source>
        <dbReference type="ARBA" id="ARBA00064003"/>
    </source>
</evidence>
<dbReference type="SUPFAM" id="SSF47384">
    <property type="entry name" value="Homodimeric domain of signal transducing histidine kinase"/>
    <property type="match status" value="1"/>
</dbReference>
<dbReference type="FunFam" id="3.30.565.10:FF:000010">
    <property type="entry name" value="Sensor histidine kinase RcsC"/>
    <property type="match status" value="1"/>
</dbReference>
<dbReference type="InterPro" id="IPR005467">
    <property type="entry name" value="His_kinase_dom"/>
</dbReference>
<dbReference type="Gene3D" id="1.10.287.130">
    <property type="match status" value="1"/>
</dbReference>
<evidence type="ECO:0000256" key="7">
    <source>
        <dbReference type="ARBA" id="ARBA00022692"/>
    </source>
</evidence>
<dbReference type="EC" id="2.7.13.3" evidence="3"/>
<evidence type="ECO:0000256" key="17">
    <source>
        <dbReference type="PROSITE-ProRule" id="PRU00169"/>
    </source>
</evidence>
<dbReference type="Pfam" id="PF12860">
    <property type="entry name" value="PAS_7"/>
    <property type="match status" value="6"/>
</dbReference>
<feature type="region of interest" description="Disordered" evidence="19">
    <location>
        <begin position="1"/>
        <end position="78"/>
    </location>
</feature>
<evidence type="ECO:0000256" key="4">
    <source>
        <dbReference type="ARBA" id="ARBA00022475"/>
    </source>
</evidence>
<evidence type="ECO:0000256" key="13">
    <source>
        <dbReference type="ARBA" id="ARBA00023136"/>
    </source>
</evidence>
<dbReference type="FunFam" id="1.10.287.130:FF:000002">
    <property type="entry name" value="Two-component osmosensing histidine kinase"/>
    <property type="match status" value="1"/>
</dbReference>
<dbReference type="InterPro" id="IPR003661">
    <property type="entry name" value="HisK_dim/P_dom"/>
</dbReference>
<dbReference type="CDD" id="cd00082">
    <property type="entry name" value="HisKA"/>
    <property type="match status" value="1"/>
</dbReference>
<dbReference type="CDD" id="cd16922">
    <property type="entry name" value="HATPase_EvgS-ArcB-TorS-like"/>
    <property type="match status" value="1"/>
</dbReference>
<sequence>MPVTIPRETAADGLPPGEIQSGEAPADRRRSAMEAPVGATPEGSMPDGSIPDGSMPEGAAPPGAPPPPRQDRATCRPSGDAALRQRLDTQQRMLDQMRDAVALWDEAFRLSAFNRQVEHLLELPGALIQVGTPVIDLVRYQVRRGDFGPPPADPAAVEAEAQRRAANLLTPGGTRYVRPRRSGGWIEVITHPMESGGHIVTYRDVTKLIESESELRAARETHELVLDTMTDGLLLWDSGFRVRLANARLQRFYDLPPDLLLPGADGRAILRFMTNRGDYGPPPETEAALDAFVERRVREILDPAERVTTRLTRCGYWVEIIRTRLPDGGVLNIYRDITALKRHEAELEVQRATYQLAIDNLSDGVAVYDSDLVLRLANRPLLRLQNFTDQRYSVPGPPLAETLRLQARRGDFGPPPADPEGIEALVRERLAVMLTPGGTHYTRKSAGGYWLEYSFIPLPDGGLFCHYRDITRLKAREEEIERQRATQQIILDNLTDAVALYDSELRLVRANGPMRRVQGFAADFTGPGTHVTEILRAQALRGDFGPPPATEEAVAALVRARLRTMLTPGGTQYTRRMRDGPWLEFRFVPMADGGLFCHYRDITGLKEREEEIERQRATQQIILDQLTDGVALYDSELRLELANRPLQWLNDSPNTQLRRGVRLPDVVRAQTLRGDFGPPPATEAEVDAAVVARIAPALRPEGLHYTRRSHSGYWLEYSFRPLPDGRLLCHYRDITRLKEREEEIERQRATQQRILDELTDGVALFDPSLRLLLANGPIRRLLEFPAGFGPEGTPLADFMRIQAQRGDFGPPPGGPEALEAAVAEKIAMAVQPQGLRYIRKTSGGHWLEFRFQTLPGGELLCHYRDITGLKEREEELARARDEAEAARDAAEAADRAKSTFLASMSHEIRTPMNGVLGMMEVLERTGLSTEQARCVEVMRGSADALLRIIDDVLDVSKIEAGRLELEELPFSLRSLIEGVLDTLGVEARRKGLHLFADPPGAEPDIVIGDPVRVRQILLNLVANAVKFTERGYVRILCDTREAADSVLVAMAVEDSGIGLTAEQAARLFQPFVQADSSTTRRYGGTGLGLTIVRRLAELMGGEAGVESAPRRGSRFTVSLRLGRSGMAALPLPAAPEAERPHGDGLPRLLVADDHAVNREVIARQLELLGFAADLTTDGGEALALWRAQRHPLVLLDLHMPVLDGFDLARAIRREEGRQEAAPATRTVLVAVTANALKGEDERCFAAGIDAFLPKPVSMDSLSRTLSRWLPPAGGTAGPAPPAAGMPPAALFDPEVLRRLFGADEERLGRLLAGFADSVTGDVAGLVAAAACEDAGAVAEAAHRLKGAARMAGARLLAEAAAGLEGGARAGTIPAGGIAALPALADATLAAVRRARAGR</sequence>
<evidence type="ECO:0000256" key="3">
    <source>
        <dbReference type="ARBA" id="ARBA00012438"/>
    </source>
</evidence>
<feature type="domain" description="HPt" evidence="22">
    <location>
        <begin position="1303"/>
        <end position="1398"/>
    </location>
</feature>
<dbReference type="PRINTS" id="PR00344">
    <property type="entry name" value="BCTRLSENSOR"/>
</dbReference>
<dbReference type="SMART" id="SM00091">
    <property type="entry name" value="PAS"/>
    <property type="match status" value="5"/>
</dbReference>
<evidence type="ECO:0000256" key="5">
    <source>
        <dbReference type="ARBA" id="ARBA00022553"/>
    </source>
</evidence>
<dbReference type="CDD" id="cd17546">
    <property type="entry name" value="REC_hyHK_CKI1_RcsC-like"/>
    <property type="match status" value="1"/>
</dbReference>
<dbReference type="SMART" id="SM00448">
    <property type="entry name" value="REC"/>
    <property type="match status" value="1"/>
</dbReference>
<proteinExistence type="predicted"/>
<keyword evidence="6" id="KW-0808">Transferase</keyword>
<keyword evidence="5 17" id="KW-0597">Phosphoprotein</keyword>
<dbReference type="SUPFAM" id="SSF47226">
    <property type="entry name" value="Histidine-containing phosphotransfer domain, HPT domain"/>
    <property type="match status" value="1"/>
</dbReference>
<evidence type="ECO:0000256" key="1">
    <source>
        <dbReference type="ARBA" id="ARBA00000085"/>
    </source>
</evidence>
<evidence type="ECO:0000313" key="23">
    <source>
        <dbReference type="EMBL" id="MCK8785167.1"/>
    </source>
</evidence>
<dbReference type="GO" id="GO:0005886">
    <property type="term" value="C:plasma membrane"/>
    <property type="evidence" value="ECO:0007669"/>
    <property type="project" value="UniProtKB-SubCell"/>
</dbReference>
<evidence type="ECO:0000256" key="11">
    <source>
        <dbReference type="ARBA" id="ARBA00022989"/>
    </source>
</evidence>
<feature type="coiled-coil region" evidence="18">
    <location>
        <begin position="866"/>
        <end position="896"/>
    </location>
</feature>
<keyword evidence="18" id="KW-0175">Coiled coil</keyword>
<dbReference type="SMART" id="SM00387">
    <property type="entry name" value="HATPase_c"/>
    <property type="match status" value="1"/>
</dbReference>
<keyword evidence="12" id="KW-0902">Two-component regulatory system</keyword>
<feature type="modified residue" description="4-aspartylphosphate" evidence="17">
    <location>
        <position position="1196"/>
    </location>
</feature>
<gene>
    <name evidence="23" type="ORF">M0638_12310</name>
</gene>
<dbReference type="SUPFAM" id="SSF55785">
    <property type="entry name" value="PYP-like sensor domain (PAS domain)"/>
    <property type="match status" value="6"/>
</dbReference>
<dbReference type="Pfam" id="PF00072">
    <property type="entry name" value="Response_reg"/>
    <property type="match status" value="1"/>
</dbReference>
<keyword evidence="7" id="KW-0812">Transmembrane</keyword>
<dbReference type="PANTHER" id="PTHR45339:SF1">
    <property type="entry name" value="HYBRID SIGNAL TRANSDUCTION HISTIDINE KINASE J"/>
    <property type="match status" value="1"/>
</dbReference>
<dbReference type="SUPFAM" id="SSF55874">
    <property type="entry name" value="ATPase domain of HSP90 chaperone/DNA topoisomerase II/histidine kinase"/>
    <property type="match status" value="1"/>
</dbReference>
<protein>
    <recommendedName>
        <fullName evidence="15">Sensory/regulatory protein RpfC</fullName>
        <ecNumber evidence="3">2.7.13.3</ecNumber>
    </recommendedName>
</protein>
<evidence type="ECO:0000256" key="18">
    <source>
        <dbReference type="SAM" id="Coils"/>
    </source>
</evidence>
<dbReference type="InterPro" id="IPR036641">
    <property type="entry name" value="HPT_dom_sf"/>
</dbReference>
<organism evidence="23 24">
    <name type="scientific">Roseomonas acroporae</name>
    <dbReference type="NCBI Taxonomy" id="2937791"/>
    <lineage>
        <taxon>Bacteria</taxon>
        <taxon>Pseudomonadati</taxon>
        <taxon>Pseudomonadota</taxon>
        <taxon>Alphaproteobacteria</taxon>
        <taxon>Acetobacterales</taxon>
        <taxon>Roseomonadaceae</taxon>
        <taxon>Roseomonas</taxon>
    </lineage>
</organism>
<keyword evidence="11" id="KW-1133">Transmembrane helix</keyword>
<dbReference type="Gene3D" id="3.30.450.20">
    <property type="entry name" value="PAS domain"/>
    <property type="match status" value="6"/>
</dbReference>